<proteinExistence type="predicted"/>
<sequence length="235" mass="26762">MKCSSAWMLAALAAPAAADPGYYVVTPYDQAGRFGAELRYWTVKPPGEPAQLWPELGLSWGLSTRWTTRVLASWIGYGASDQVLSSWNWQNVVLVTQGEKPYDLAVHAQLIRNVGKSHALELGPAWQTDLGLLKLNANVFWEYDSRRHDTRLKLQWRGVYRVAPGWRLGLQGFSEVGQWNDWAPRRRQSHRAGPALLATLWDDRRDTVTLNTAFLWGKTYGSRGDMFTMQLQWLK</sequence>
<name>A0ABW7GR64_9BURK</name>
<organism evidence="2 3">
    <name type="scientific">Pelomonas lactea</name>
    <dbReference type="NCBI Taxonomy" id="3299030"/>
    <lineage>
        <taxon>Bacteria</taxon>
        <taxon>Pseudomonadati</taxon>
        <taxon>Pseudomonadota</taxon>
        <taxon>Betaproteobacteria</taxon>
        <taxon>Burkholderiales</taxon>
        <taxon>Sphaerotilaceae</taxon>
        <taxon>Roseateles</taxon>
    </lineage>
</organism>
<protein>
    <recommendedName>
        <fullName evidence="4">Cellulose biosynthesis protein BcsS</fullName>
    </recommendedName>
</protein>
<reference evidence="2 3" key="1">
    <citation type="submission" date="2024-08" db="EMBL/GenBank/DDBJ databases">
        <authorList>
            <person name="Lu H."/>
        </authorList>
    </citation>
    <scope>NUCLEOTIDE SEQUENCE [LARGE SCALE GENOMIC DNA]</scope>
    <source>
        <strain evidence="2 3">DXS20W</strain>
    </source>
</reference>
<evidence type="ECO:0008006" key="4">
    <source>
        <dbReference type="Google" id="ProtNLM"/>
    </source>
</evidence>
<keyword evidence="3" id="KW-1185">Reference proteome</keyword>
<evidence type="ECO:0000256" key="1">
    <source>
        <dbReference type="SAM" id="SignalP"/>
    </source>
</evidence>
<dbReference type="Proteomes" id="UP001606302">
    <property type="component" value="Unassembled WGS sequence"/>
</dbReference>
<evidence type="ECO:0000313" key="2">
    <source>
        <dbReference type="EMBL" id="MFG6464455.1"/>
    </source>
</evidence>
<feature type="chain" id="PRO_5047188546" description="Cellulose biosynthesis protein BcsS" evidence="1">
    <location>
        <begin position="19"/>
        <end position="235"/>
    </location>
</feature>
<dbReference type="EMBL" id="JBIGHX010000010">
    <property type="protein sequence ID" value="MFG6464455.1"/>
    <property type="molecule type" value="Genomic_DNA"/>
</dbReference>
<feature type="signal peptide" evidence="1">
    <location>
        <begin position="1"/>
        <end position="18"/>
    </location>
</feature>
<accession>A0ABW7GR64</accession>
<gene>
    <name evidence="2" type="ORF">ACG04Q_22990</name>
</gene>
<evidence type="ECO:0000313" key="3">
    <source>
        <dbReference type="Proteomes" id="UP001606302"/>
    </source>
</evidence>
<dbReference type="RefSeq" id="WP_394513865.1">
    <property type="nucleotide sequence ID" value="NZ_JBIGHX010000010.1"/>
</dbReference>
<comment type="caution">
    <text evidence="2">The sequence shown here is derived from an EMBL/GenBank/DDBJ whole genome shotgun (WGS) entry which is preliminary data.</text>
</comment>
<keyword evidence="1" id="KW-0732">Signal</keyword>